<gene>
    <name evidence="2" type="ORF">GA0074692_1468</name>
</gene>
<dbReference type="SUPFAM" id="SSF52540">
    <property type="entry name" value="P-loop containing nucleoside triphosphate hydrolases"/>
    <property type="match status" value="1"/>
</dbReference>
<keyword evidence="3" id="KW-1185">Reference proteome</keyword>
<dbReference type="Proteomes" id="UP000198959">
    <property type="component" value="Unassembled WGS sequence"/>
</dbReference>
<feature type="transmembrane region" description="Helical" evidence="1">
    <location>
        <begin position="117"/>
        <end position="134"/>
    </location>
</feature>
<dbReference type="OrthoDB" id="3544511at2"/>
<dbReference type="EMBL" id="FMHW01000002">
    <property type="protein sequence ID" value="SCL22841.1"/>
    <property type="molecule type" value="Genomic_DNA"/>
</dbReference>
<proteinExistence type="predicted"/>
<dbReference type="AlphaFoldDB" id="A0A1C6S060"/>
<evidence type="ECO:0008006" key="4">
    <source>
        <dbReference type="Google" id="ProtNLM"/>
    </source>
</evidence>
<keyword evidence="1" id="KW-0812">Transmembrane</keyword>
<feature type="transmembrane region" description="Helical" evidence="1">
    <location>
        <begin position="55"/>
        <end position="76"/>
    </location>
</feature>
<reference evidence="3" key="1">
    <citation type="submission" date="2016-06" db="EMBL/GenBank/DDBJ databases">
        <authorList>
            <person name="Varghese N."/>
            <person name="Submissions Spin"/>
        </authorList>
    </citation>
    <scope>NUCLEOTIDE SEQUENCE [LARGE SCALE GENOMIC DNA]</scope>
    <source>
        <strain evidence="3">DSM 43817</strain>
    </source>
</reference>
<evidence type="ECO:0000313" key="3">
    <source>
        <dbReference type="Proteomes" id="UP000198959"/>
    </source>
</evidence>
<dbReference type="InterPro" id="IPR027417">
    <property type="entry name" value="P-loop_NTPase"/>
</dbReference>
<keyword evidence="1" id="KW-1133">Transmembrane helix</keyword>
<sequence length="1102" mass="125221">MRGPLWRRRLWSPRISLAKLARTVETRVSSEEQHWQRVRADGLPTRSRRWPRHRWWSALAAIVMLVVAVCLVVQVLDPLYQLLFPAEGRRWLSERLPTLWTPCAGERRAPCTTLTRFFQPLVAAALGLALFYVLNKRRVHRWYNQRAQASATALVATADPSVDRVVGRDELCEVLIERIRDPQVRCPVVLVGGVGTGKTAIVVELTRQLARRGIVPVPVRMRDARLAAELAFEELARQRFQELVDAKLFSDGSGMRIWRHLRMSNRIAVLADGLHEPFGRDEEQSEENVLREAISQAAEARLPLIVTSRPYDPLRGMRAILVGLEPLGEGAALEHGLDGTAEVMRSSWAGIAALVKAADVTDSPFFLTVIRALHRCDRLPQLSRTETGGVVRPMDRYEARWRLLDAWRAALLDGTLKRDVSRGRDDRAATLEVLSAFACLALVRGTSHLEYQDMTRYHCAEQWAILETLHDRLGDRIRSNALDHITHAFVEGAEWSIVDVRRTEAQFLHGVVQAYLGMRYLTDPKLLDRLLGRLITSRRNPEALIALTLLSRHLAAGRSERPPLTERLPITQRQEPVARLVRHLREKANSEQDLCWRFELYATAVEIDTSARRPVHADLVREIEERWEGTGAGYVPNRPANQARLQLVRRIGDAARLIVDRSRTPRPERGGRADDVDLEPDYAAFFRLASREGSYRVRLAAAREIGLGGRTAVRCLREVGGVGPREMGRSATADRRAEHLAYWEQQLRGWILPLLYQSAHQDTDETPLGPTTEITQVGGDLREWLRALEAYHPARPESHVPITSEIALAQGFRLAANIRRPLVGRTPSHRSFLVEKAERALAHSRFWYSQLVLLQALTLFSLPFDPAEPLPRREPGANPYGLVRHWLRIAGQAVRGRTPGRTHPFLTEAGRLCVRALLSRRPERYCWVDERETSSRVGSSSKVAEVRREQSLWIPDSSGWSVLTPHAQRLLADVMLLLNLADRGDLLIDREDRLTRADRADLPPCLTNDRRPLRPDRTLATSESCSPGATCLDDCPFRLCPLPAEGEPQPHELDQNFCARQADLTSPWYLLSARAPWQNVSRSQLRQFWRHMSQRQLPEWRR</sequence>
<dbReference type="RefSeq" id="WP_141725189.1">
    <property type="nucleotide sequence ID" value="NZ_FMHW01000002.1"/>
</dbReference>
<dbReference type="Gene3D" id="3.40.50.300">
    <property type="entry name" value="P-loop containing nucleotide triphosphate hydrolases"/>
    <property type="match status" value="1"/>
</dbReference>
<accession>A0A1C6S060</accession>
<name>A0A1C6S060_9ACTN</name>
<evidence type="ECO:0000256" key="1">
    <source>
        <dbReference type="SAM" id="Phobius"/>
    </source>
</evidence>
<evidence type="ECO:0000313" key="2">
    <source>
        <dbReference type="EMBL" id="SCL22841.1"/>
    </source>
</evidence>
<protein>
    <recommendedName>
        <fullName evidence="4">NACHT domain-containing protein</fullName>
    </recommendedName>
</protein>
<keyword evidence="1" id="KW-0472">Membrane</keyword>
<organism evidence="2 3">
    <name type="scientific">Micromonospora pallida</name>
    <dbReference type="NCBI Taxonomy" id="145854"/>
    <lineage>
        <taxon>Bacteria</taxon>
        <taxon>Bacillati</taxon>
        <taxon>Actinomycetota</taxon>
        <taxon>Actinomycetes</taxon>
        <taxon>Micromonosporales</taxon>
        <taxon>Micromonosporaceae</taxon>
        <taxon>Micromonospora</taxon>
    </lineage>
</organism>